<keyword evidence="3" id="KW-1185">Reference proteome</keyword>
<feature type="compositionally biased region" description="Low complexity" evidence="1">
    <location>
        <begin position="174"/>
        <end position="184"/>
    </location>
</feature>
<dbReference type="EMBL" id="JBHSZG010000001">
    <property type="protein sequence ID" value="MFC7136533.1"/>
    <property type="molecule type" value="Genomic_DNA"/>
</dbReference>
<evidence type="ECO:0000256" key="1">
    <source>
        <dbReference type="SAM" id="MobiDB-lite"/>
    </source>
</evidence>
<dbReference type="InterPro" id="IPR008978">
    <property type="entry name" value="HSP20-like_chaperone"/>
</dbReference>
<accession>A0ABD5XMX4</accession>
<dbReference type="SUPFAM" id="SSF49764">
    <property type="entry name" value="HSP20-like chaperones"/>
    <property type="match status" value="1"/>
</dbReference>
<protein>
    <submittedName>
        <fullName evidence="2">Hsp20/alpha crystallin family protein</fullName>
    </submittedName>
</protein>
<feature type="compositionally biased region" description="Basic and acidic residues" evidence="1">
    <location>
        <begin position="201"/>
        <end position="217"/>
    </location>
</feature>
<feature type="region of interest" description="Disordered" evidence="1">
    <location>
        <begin position="151"/>
        <end position="243"/>
    </location>
</feature>
<organism evidence="2 3">
    <name type="scientific">Halobaculum litoreum</name>
    <dbReference type="NCBI Taxonomy" id="3031998"/>
    <lineage>
        <taxon>Archaea</taxon>
        <taxon>Methanobacteriati</taxon>
        <taxon>Methanobacteriota</taxon>
        <taxon>Stenosarchaea group</taxon>
        <taxon>Halobacteria</taxon>
        <taxon>Halobacteriales</taxon>
        <taxon>Haloferacaceae</taxon>
        <taxon>Halobaculum</taxon>
    </lineage>
</organism>
<dbReference type="Proteomes" id="UP001596368">
    <property type="component" value="Unassembled WGS sequence"/>
</dbReference>
<sequence length="243" mass="26407">MPATKEVMCVSDDCELDMFENHYTYDIADDHTVADLSCPLCGGSDLEEIERNMSDRDQPAEGAKRLKGVGESAVNSVLDRVGRGVAKVQERSPLAYDLLESEDAYLVVFDAPGAERSGVQVRFNDGAVEVRIDRFRDFHEGYEMRFPGRGLALDGRAERPPRRPSTRRRPPRRSPTTARSASRSPRPKGSVAVADAASADAADHDPGEADEPVHLDLGDEEDAAESTDADGDDEAAGATDDEE</sequence>
<comment type="caution">
    <text evidence="2">The sequence shown here is derived from an EMBL/GenBank/DDBJ whole genome shotgun (WGS) entry which is preliminary data.</text>
</comment>
<feature type="compositionally biased region" description="Low complexity" evidence="1">
    <location>
        <begin position="190"/>
        <end position="200"/>
    </location>
</feature>
<dbReference type="Pfam" id="PF24440">
    <property type="entry name" value="DUF7559"/>
    <property type="match status" value="1"/>
</dbReference>
<feature type="compositionally biased region" description="Acidic residues" evidence="1">
    <location>
        <begin position="218"/>
        <end position="243"/>
    </location>
</feature>
<reference evidence="2 3" key="1">
    <citation type="journal article" date="2019" name="Int. J. Syst. Evol. Microbiol.">
        <title>The Global Catalogue of Microorganisms (GCM) 10K type strain sequencing project: providing services to taxonomists for standard genome sequencing and annotation.</title>
        <authorList>
            <consortium name="The Broad Institute Genomics Platform"/>
            <consortium name="The Broad Institute Genome Sequencing Center for Infectious Disease"/>
            <person name="Wu L."/>
            <person name="Ma J."/>
        </authorList>
    </citation>
    <scope>NUCLEOTIDE SEQUENCE [LARGE SCALE GENOMIC DNA]</scope>
    <source>
        <strain evidence="2 3">DT92</strain>
    </source>
</reference>
<proteinExistence type="predicted"/>
<dbReference type="AlphaFoldDB" id="A0ABD5XMX4"/>
<gene>
    <name evidence="2" type="ORF">ACFQRB_08410</name>
</gene>
<dbReference type="CDD" id="cd06464">
    <property type="entry name" value="ACD_sHsps-like"/>
    <property type="match status" value="1"/>
</dbReference>
<evidence type="ECO:0000313" key="3">
    <source>
        <dbReference type="Proteomes" id="UP001596368"/>
    </source>
</evidence>
<evidence type="ECO:0000313" key="2">
    <source>
        <dbReference type="EMBL" id="MFC7136533.1"/>
    </source>
</evidence>
<name>A0ABD5XMX4_9EURY</name>
<feature type="compositionally biased region" description="Basic residues" evidence="1">
    <location>
        <begin position="162"/>
        <end position="172"/>
    </location>
</feature>
<dbReference type="InterPro" id="IPR055981">
    <property type="entry name" value="DUF7559"/>
</dbReference>